<dbReference type="Pfam" id="PF07883">
    <property type="entry name" value="Cupin_2"/>
    <property type="match status" value="1"/>
</dbReference>
<dbReference type="EMBL" id="VSSQ01000610">
    <property type="protein sequence ID" value="MPL98472.1"/>
    <property type="molecule type" value="Genomic_DNA"/>
</dbReference>
<gene>
    <name evidence="3" type="ORF">SDC9_44677</name>
</gene>
<proteinExistence type="predicted"/>
<comment type="caution">
    <text evidence="3">The sequence shown here is derived from an EMBL/GenBank/DDBJ whole genome shotgun (WGS) entry which is preliminary data.</text>
</comment>
<keyword evidence="1" id="KW-0479">Metal-binding</keyword>
<dbReference type="PANTHER" id="PTHR35848:SF6">
    <property type="entry name" value="CUPIN TYPE-2 DOMAIN-CONTAINING PROTEIN"/>
    <property type="match status" value="1"/>
</dbReference>
<name>A0A644W7A2_9ZZZZ</name>
<dbReference type="GO" id="GO:0046872">
    <property type="term" value="F:metal ion binding"/>
    <property type="evidence" value="ECO:0007669"/>
    <property type="project" value="UniProtKB-KW"/>
</dbReference>
<dbReference type="SUPFAM" id="SSF51182">
    <property type="entry name" value="RmlC-like cupins"/>
    <property type="match status" value="1"/>
</dbReference>
<organism evidence="3">
    <name type="scientific">bioreactor metagenome</name>
    <dbReference type="NCBI Taxonomy" id="1076179"/>
    <lineage>
        <taxon>unclassified sequences</taxon>
        <taxon>metagenomes</taxon>
        <taxon>ecological metagenomes</taxon>
    </lineage>
</organism>
<dbReference type="InterPro" id="IPR011051">
    <property type="entry name" value="RmlC_Cupin_sf"/>
</dbReference>
<dbReference type="AlphaFoldDB" id="A0A644W7A2"/>
<dbReference type="CDD" id="cd02222">
    <property type="entry name" value="cupin_TM1459-like"/>
    <property type="match status" value="1"/>
</dbReference>
<evidence type="ECO:0000313" key="3">
    <source>
        <dbReference type="EMBL" id="MPL98472.1"/>
    </source>
</evidence>
<dbReference type="Gene3D" id="2.60.120.10">
    <property type="entry name" value="Jelly Rolls"/>
    <property type="match status" value="1"/>
</dbReference>
<dbReference type="InterPro" id="IPR013096">
    <property type="entry name" value="Cupin_2"/>
</dbReference>
<feature type="domain" description="Cupin type-2" evidence="2">
    <location>
        <begin position="37"/>
        <end position="105"/>
    </location>
</feature>
<dbReference type="PANTHER" id="PTHR35848">
    <property type="entry name" value="OXALATE-BINDING PROTEIN"/>
    <property type="match status" value="1"/>
</dbReference>
<accession>A0A644W7A2</accession>
<dbReference type="InterPro" id="IPR051610">
    <property type="entry name" value="GPI/OXD"/>
</dbReference>
<protein>
    <recommendedName>
        <fullName evidence="2">Cupin type-2 domain-containing protein</fullName>
    </recommendedName>
</protein>
<sequence length="111" mass="12626">MFVSHRDLIEKKQISEYVTKQVLVSPKEGWKDHVMRMFTLEKGGKAPHHSHPWQHIIYAVEGTGNLYMEGKDYPLTAGSVAYVPDDADHQISNAGDEKFVFICIVPERGDQ</sequence>
<dbReference type="InterPro" id="IPR014710">
    <property type="entry name" value="RmlC-like_jellyroll"/>
</dbReference>
<evidence type="ECO:0000259" key="2">
    <source>
        <dbReference type="Pfam" id="PF07883"/>
    </source>
</evidence>
<reference evidence="3" key="1">
    <citation type="submission" date="2019-08" db="EMBL/GenBank/DDBJ databases">
        <authorList>
            <person name="Kucharzyk K."/>
            <person name="Murdoch R.W."/>
            <person name="Higgins S."/>
            <person name="Loffler F."/>
        </authorList>
    </citation>
    <scope>NUCLEOTIDE SEQUENCE</scope>
</reference>
<evidence type="ECO:0000256" key="1">
    <source>
        <dbReference type="ARBA" id="ARBA00022723"/>
    </source>
</evidence>